<dbReference type="RefSeq" id="WP_245738921.1">
    <property type="nucleotide sequence ID" value="NZ_FOCP01000019.1"/>
</dbReference>
<dbReference type="InterPro" id="IPR027469">
    <property type="entry name" value="Cation_efflux_TMD_sf"/>
</dbReference>
<dbReference type="InterPro" id="IPR002524">
    <property type="entry name" value="Cation_efflux"/>
</dbReference>
<dbReference type="Pfam" id="PF01545">
    <property type="entry name" value="Cation_efflux"/>
    <property type="match status" value="1"/>
</dbReference>
<keyword evidence="4" id="KW-1133">Transmembrane helix</keyword>
<keyword evidence="3" id="KW-0406">Ion transport</keyword>
<keyword evidence="3" id="KW-0864">Zinc transport</keyword>
<dbReference type="InterPro" id="IPR050681">
    <property type="entry name" value="CDF/SLC30A"/>
</dbReference>
<dbReference type="STRING" id="917.SAMN05216326_11351"/>
<organism evidence="7 8">
    <name type="scientific">Nitrosomonas marina</name>
    <dbReference type="NCBI Taxonomy" id="917"/>
    <lineage>
        <taxon>Bacteria</taxon>
        <taxon>Pseudomonadati</taxon>
        <taxon>Pseudomonadota</taxon>
        <taxon>Betaproteobacteria</taxon>
        <taxon>Nitrosomonadales</taxon>
        <taxon>Nitrosomonadaceae</taxon>
        <taxon>Nitrosomonas</taxon>
    </lineage>
</organism>
<evidence type="ECO:0000256" key="1">
    <source>
        <dbReference type="ARBA" id="ARBA00004141"/>
    </source>
</evidence>
<evidence type="ECO:0000313" key="8">
    <source>
        <dbReference type="Proteomes" id="UP000199459"/>
    </source>
</evidence>
<evidence type="ECO:0000256" key="4">
    <source>
        <dbReference type="ARBA" id="ARBA00022989"/>
    </source>
</evidence>
<reference evidence="7 8" key="1">
    <citation type="submission" date="2016-10" db="EMBL/GenBank/DDBJ databases">
        <authorList>
            <person name="de Groot N.N."/>
        </authorList>
    </citation>
    <scope>NUCLEOTIDE SEQUENCE [LARGE SCALE GENOMIC DNA]</scope>
    <source>
        <strain evidence="7 8">Nm22</strain>
    </source>
</reference>
<keyword evidence="3" id="KW-0813">Transport</keyword>
<evidence type="ECO:0000256" key="5">
    <source>
        <dbReference type="ARBA" id="ARBA00023136"/>
    </source>
</evidence>
<dbReference type="Proteomes" id="UP000199459">
    <property type="component" value="Unassembled WGS sequence"/>
</dbReference>
<dbReference type="Gene3D" id="1.20.1510.10">
    <property type="entry name" value="Cation efflux protein transmembrane domain"/>
    <property type="match status" value="1"/>
</dbReference>
<dbReference type="NCBIfam" id="TIGR01297">
    <property type="entry name" value="CDF"/>
    <property type="match status" value="1"/>
</dbReference>
<dbReference type="PANTHER" id="PTHR11562">
    <property type="entry name" value="CATION EFFLUX PROTEIN/ ZINC TRANSPORTER"/>
    <property type="match status" value="1"/>
</dbReference>
<dbReference type="SUPFAM" id="SSF161111">
    <property type="entry name" value="Cation efflux protein transmembrane domain-like"/>
    <property type="match status" value="1"/>
</dbReference>
<dbReference type="EMBL" id="FOCP01000019">
    <property type="protein sequence ID" value="SEN46798.1"/>
    <property type="molecule type" value="Genomic_DNA"/>
</dbReference>
<comment type="subcellular location">
    <subcellularLocation>
        <location evidence="1">Membrane</location>
        <topology evidence="1">Multi-pass membrane protein</topology>
    </subcellularLocation>
</comment>
<keyword evidence="2" id="KW-0812">Transmembrane</keyword>
<dbReference type="AlphaFoldDB" id="A0A1H8GU62"/>
<dbReference type="GO" id="GO:0005886">
    <property type="term" value="C:plasma membrane"/>
    <property type="evidence" value="ECO:0007669"/>
    <property type="project" value="TreeGrafter"/>
</dbReference>
<dbReference type="InterPro" id="IPR058533">
    <property type="entry name" value="Cation_efflux_TM"/>
</dbReference>
<dbReference type="GO" id="GO:0005385">
    <property type="term" value="F:zinc ion transmembrane transporter activity"/>
    <property type="evidence" value="ECO:0007669"/>
    <property type="project" value="TreeGrafter"/>
</dbReference>
<name>A0A1H8GU62_9PROT</name>
<proteinExistence type="predicted"/>
<evidence type="ECO:0000256" key="2">
    <source>
        <dbReference type="ARBA" id="ARBA00022692"/>
    </source>
</evidence>
<evidence type="ECO:0000313" key="7">
    <source>
        <dbReference type="EMBL" id="SEN46798.1"/>
    </source>
</evidence>
<dbReference type="PANTHER" id="PTHR11562:SF17">
    <property type="entry name" value="RE54080P-RELATED"/>
    <property type="match status" value="1"/>
</dbReference>
<protein>
    <submittedName>
        <fullName evidence="7">Cation diffusion facilitator family transporter</fullName>
    </submittedName>
</protein>
<evidence type="ECO:0000259" key="6">
    <source>
        <dbReference type="Pfam" id="PF01545"/>
    </source>
</evidence>
<accession>A0A1H8GU62</accession>
<evidence type="ECO:0000256" key="3">
    <source>
        <dbReference type="ARBA" id="ARBA00022906"/>
    </source>
</evidence>
<sequence>MTSHARHLQTHGDSLTVMPQYCSVSLAIAQQRNLETDISTTYHETGHHCAEHDLLLPEAFAAAFVEYHIPCLSDCLLMGHDHGTENLGDGRLLIAVSVNELLTLVEIIGDIPSGSLSLIDDALHNLSDVASFGIALVARKIGRKPADEHKTFGYKRAEVIAALINLNLVTR</sequence>
<feature type="domain" description="Cation efflux protein transmembrane" evidence="6">
    <location>
        <begin position="92"/>
        <end position="166"/>
    </location>
</feature>
<keyword evidence="3" id="KW-0862">Zinc</keyword>
<keyword evidence="5" id="KW-0472">Membrane</keyword>
<gene>
    <name evidence="7" type="ORF">SAMN05216325_11951</name>
</gene>